<proteinExistence type="predicted"/>
<sequence length="242" mass="26867">MSNSLDMSLDEIIRKNQRSGGHDSRFRGKGTLSCPERRVPRRRLTRTAPYSVRQNVMQQMQMTKEAMTRQQGVIPSGIVAETEKRIYISNLDYGVSDEDIQLVFSDVGKLKSYGIHYDRSGRSKGTAEVVYFHHIDALEAIKRFNNALLDGKRLKIELVGVQLVAADPVPPSKNGILENPNIGFRSAKDREAAEGWVRGGCNIGGGCGSGKGRWQGNLNGNKLAAYLDAELDEYLAQARRTI</sequence>
<dbReference type="EMBL" id="CM051397">
    <property type="protein sequence ID" value="KAJ4719841.1"/>
    <property type="molecule type" value="Genomic_DNA"/>
</dbReference>
<evidence type="ECO:0000313" key="1">
    <source>
        <dbReference type="EMBL" id="KAJ4719841.1"/>
    </source>
</evidence>
<organism evidence="1 2">
    <name type="scientific">Melia azedarach</name>
    <name type="common">Chinaberry tree</name>
    <dbReference type="NCBI Taxonomy" id="155640"/>
    <lineage>
        <taxon>Eukaryota</taxon>
        <taxon>Viridiplantae</taxon>
        <taxon>Streptophyta</taxon>
        <taxon>Embryophyta</taxon>
        <taxon>Tracheophyta</taxon>
        <taxon>Spermatophyta</taxon>
        <taxon>Magnoliopsida</taxon>
        <taxon>eudicotyledons</taxon>
        <taxon>Gunneridae</taxon>
        <taxon>Pentapetalae</taxon>
        <taxon>rosids</taxon>
        <taxon>malvids</taxon>
        <taxon>Sapindales</taxon>
        <taxon>Meliaceae</taxon>
        <taxon>Melia</taxon>
    </lineage>
</organism>
<evidence type="ECO:0000313" key="2">
    <source>
        <dbReference type="Proteomes" id="UP001164539"/>
    </source>
</evidence>
<name>A0ACC1Y7V7_MELAZ</name>
<gene>
    <name evidence="1" type="ORF">OWV82_007759</name>
</gene>
<accession>A0ACC1Y7V7</accession>
<protein>
    <submittedName>
        <fullName evidence="1">THO complex subunit 4A-like</fullName>
    </submittedName>
</protein>
<reference evidence="1 2" key="1">
    <citation type="journal article" date="2023" name="Science">
        <title>Complex scaffold remodeling in plant triterpene biosynthesis.</title>
        <authorList>
            <person name="De La Pena R."/>
            <person name="Hodgson H."/>
            <person name="Liu J.C."/>
            <person name="Stephenson M.J."/>
            <person name="Martin A.C."/>
            <person name="Owen C."/>
            <person name="Harkess A."/>
            <person name="Leebens-Mack J."/>
            <person name="Jimenez L.E."/>
            <person name="Osbourn A."/>
            <person name="Sattely E.S."/>
        </authorList>
    </citation>
    <scope>NUCLEOTIDE SEQUENCE [LARGE SCALE GENOMIC DNA]</scope>
    <source>
        <strain evidence="2">cv. JPN11</strain>
        <tissue evidence="1">Leaf</tissue>
    </source>
</reference>
<comment type="caution">
    <text evidence="1">The sequence shown here is derived from an EMBL/GenBank/DDBJ whole genome shotgun (WGS) entry which is preliminary data.</text>
</comment>
<dbReference type="Proteomes" id="UP001164539">
    <property type="component" value="Chromosome 4"/>
</dbReference>
<keyword evidence="2" id="KW-1185">Reference proteome</keyword>